<evidence type="ECO:0000256" key="1">
    <source>
        <dbReference type="ARBA" id="ARBA00006464"/>
    </source>
</evidence>
<dbReference type="EMBL" id="AQRC01000004">
    <property type="protein sequence ID" value="KFE35789.1"/>
    <property type="molecule type" value="Genomic_DNA"/>
</dbReference>
<name>A0A085TYJ2_9RHOB</name>
<dbReference type="OrthoDB" id="9808602at2"/>
<evidence type="ECO:0000313" key="5">
    <source>
        <dbReference type="Proteomes" id="UP000028607"/>
    </source>
</evidence>
<organism evidence="4 5">
    <name type="scientific">Thioclava atlantica</name>
    <dbReference type="NCBI Taxonomy" id="1317124"/>
    <lineage>
        <taxon>Bacteria</taxon>
        <taxon>Pseudomonadati</taxon>
        <taxon>Pseudomonadota</taxon>
        <taxon>Alphaproteobacteria</taxon>
        <taxon>Rhodobacterales</taxon>
        <taxon>Paracoccaceae</taxon>
        <taxon>Thioclava</taxon>
    </lineage>
</organism>
<dbReference type="AlphaFoldDB" id="A0A085TYJ2"/>
<dbReference type="RefSeq" id="WP_038145035.1">
    <property type="nucleotide sequence ID" value="NZ_AQRC01000004.1"/>
</dbReference>
<dbReference type="Pfam" id="PF02397">
    <property type="entry name" value="Bac_transf"/>
    <property type="match status" value="1"/>
</dbReference>
<dbReference type="GO" id="GO:0000271">
    <property type="term" value="P:polysaccharide biosynthetic process"/>
    <property type="evidence" value="ECO:0007669"/>
    <property type="project" value="UniProtKB-KW"/>
</dbReference>
<gene>
    <name evidence="4" type="ORF">DW2_07493</name>
</gene>
<keyword evidence="4" id="KW-0808">Transferase</keyword>
<evidence type="ECO:0000256" key="2">
    <source>
        <dbReference type="ARBA" id="ARBA00023169"/>
    </source>
</evidence>
<comment type="similarity">
    <text evidence="1">Belongs to the bacterial sugar transferase family.</text>
</comment>
<dbReference type="eggNOG" id="COG2148">
    <property type="taxonomic scope" value="Bacteria"/>
</dbReference>
<keyword evidence="2" id="KW-0270">Exopolysaccharide synthesis</keyword>
<dbReference type="GO" id="GO:0016780">
    <property type="term" value="F:phosphotransferase activity, for other substituted phosphate groups"/>
    <property type="evidence" value="ECO:0007669"/>
    <property type="project" value="TreeGrafter"/>
</dbReference>
<evidence type="ECO:0000259" key="3">
    <source>
        <dbReference type="Pfam" id="PF02397"/>
    </source>
</evidence>
<dbReference type="Proteomes" id="UP000028607">
    <property type="component" value="Unassembled WGS sequence"/>
</dbReference>
<reference evidence="4 5" key="2">
    <citation type="journal article" date="2015" name="Antonie Van Leeuwenhoek">
        <title>Thioclava indica sp. nov., isolated from surface seawater of the Indian Ocean.</title>
        <authorList>
            <person name="Liu Y."/>
            <person name="Lai Q."/>
            <person name="Du J."/>
            <person name="Xu H."/>
            <person name="Jiang L."/>
            <person name="Shao Z."/>
        </authorList>
    </citation>
    <scope>NUCLEOTIDE SEQUENCE [LARGE SCALE GENOMIC DNA]</scope>
    <source>
        <strain evidence="4 5">13D2W-2</strain>
    </source>
</reference>
<evidence type="ECO:0000313" key="4">
    <source>
        <dbReference type="EMBL" id="KFE35789.1"/>
    </source>
</evidence>
<reference evidence="5" key="1">
    <citation type="submission" date="2013-04" db="EMBL/GenBank/DDBJ databases">
        <title>Thioclava sp. 13D2W-2 Genome Sequencing.</title>
        <authorList>
            <person name="Lai Q."/>
            <person name="Li G."/>
            <person name="Shao Z."/>
        </authorList>
    </citation>
    <scope>NUCLEOTIDE SEQUENCE [LARGE SCALE GENOMIC DNA]</scope>
    <source>
        <strain evidence="5">13D2W-2</strain>
    </source>
</reference>
<keyword evidence="5" id="KW-1185">Reference proteome</keyword>
<feature type="domain" description="Bacterial sugar transferase" evidence="3">
    <location>
        <begin position="9"/>
        <end position="204"/>
    </location>
</feature>
<comment type="caution">
    <text evidence="4">The sequence shown here is derived from an EMBL/GenBank/DDBJ whole genome shotgun (WGS) entry which is preliminary data.</text>
</comment>
<proteinExistence type="inferred from homology"/>
<protein>
    <submittedName>
        <fullName evidence="4">Sugar transferase</fullName>
    </submittedName>
</protein>
<dbReference type="PANTHER" id="PTHR30576">
    <property type="entry name" value="COLANIC BIOSYNTHESIS UDP-GLUCOSE LIPID CARRIER TRANSFERASE"/>
    <property type="match status" value="1"/>
</dbReference>
<accession>A0A085TYJ2</accession>
<sequence length="205" mass="23642">MTRAQRLRKRLFDLALAVLLLPLIAPAFLVTLAAVMLLDGRPWFYRGERMKSPTESFCIWKFRTMRPDPADHGVSGGHKACRITPLGRILRRCRADELPQIWNILRGDMSFVGPRPPLPEVVARFPDLYARVLRVPPGLTGLATVHFHAREARIMALCHDPAQARMTYDRRCVPIKARLDLIYQRHLSLRLDLVLIWRTMREVFG</sequence>
<dbReference type="InterPro" id="IPR003362">
    <property type="entry name" value="Bact_transf"/>
</dbReference>
<dbReference type="PATRIC" id="fig|1317124.6.peg.1518"/>
<dbReference type="PANTHER" id="PTHR30576:SF0">
    <property type="entry name" value="UNDECAPRENYL-PHOSPHATE N-ACETYLGALACTOSAMINYL 1-PHOSPHATE TRANSFERASE-RELATED"/>
    <property type="match status" value="1"/>
</dbReference>
<dbReference type="STRING" id="1317124.DW2_07493"/>